<dbReference type="Proteomes" id="UP001206483">
    <property type="component" value="Unassembled WGS sequence"/>
</dbReference>
<name>A0ABT1IWR1_9ACTN</name>
<protein>
    <submittedName>
        <fullName evidence="1">Uncharacterized protein</fullName>
    </submittedName>
</protein>
<organism evidence="1 2">
    <name type="scientific">Kitasatospora paracochleata</name>
    <dbReference type="NCBI Taxonomy" id="58354"/>
    <lineage>
        <taxon>Bacteria</taxon>
        <taxon>Bacillati</taxon>
        <taxon>Actinomycetota</taxon>
        <taxon>Actinomycetes</taxon>
        <taxon>Kitasatosporales</taxon>
        <taxon>Streptomycetaceae</taxon>
        <taxon>Kitasatospora</taxon>
    </lineage>
</organism>
<dbReference type="EMBL" id="JAMZDX010000002">
    <property type="protein sequence ID" value="MCP2309587.1"/>
    <property type="molecule type" value="Genomic_DNA"/>
</dbReference>
<evidence type="ECO:0000313" key="1">
    <source>
        <dbReference type="EMBL" id="MCP2309587.1"/>
    </source>
</evidence>
<evidence type="ECO:0000313" key="2">
    <source>
        <dbReference type="Proteomes" id="UP001206483"/>
    </source>
</evidence>
<gene>
    <name evidence="1" type="ORF">FHR36_002711</name>
</gene>
<keyword evidence="2" id="KW-1185">Reference proteome</keyword>
<comment type="caution">
    <text evidence="1">The sequence shown here is derived from an EMBL/GenBank/DDBJ whole genome shotgun (WGS) entry which is preliminary data.</text>
</comment>
<accession>A0ABT1IWR1</accession>
<sequence length="25" mass="2624">MCLEVDVDQAEALMVALSPSNTLSS</sequence>
<reference evidence="1 2" key="1">
    <citation type="submission" date="2022-06" db="EMBL/GenBank/DDBJ databases">
        <title>Sequencing the genomes of 1000 actinobacteria strains.</title>
        <authorList>
            <person name="Klenk H.-P."/>
        </authorList>
    </citation>
    <scope>NUCLEOTIDE SEQUENCE [LARGE SCALE GENOMIC DNA]</scope>
    <source>
        <strain evidence="1 2">DSM 41656</strain>
    </source>
</reference>
<proteinExistence type="predicted"/>